<name>A0A0J7L5Q3_LASNI</name>
<dbReference type="STRING" id="67767.A0A0J7L5Q3"/>
<dbReference type="PANTHER" id="PTHR13364:SF6">
    <property type="entry name" value="SPERMATOGENESIS-DEFECTIVE PROTEIN 39 HOMOLOG"/>
    <property type="match status" value="1"/>
</dbReference>
<organism evidence="6 7">
    <name type="scientific">Lasius niger</name>
    <name type="common">Black garden ant</name>
    <dbReference type="NCBI Taxonomy" id="67767"/>
    <lineage>
        <taxon>Eukaryota</taxon>
        <taxon>Metazoa</taxon>
        <taxon>Ecdysozoa</taxon>
        <taxon>Arthropoda</taxon>
        <taxon>Hexapoda</taxon>
        <taxon>Insecta</taxon>
        <taxon>Pterygota</taxon>
        <taxon>Neoptera</taxon>
        <taxon>Endopterygota</taxon>
        <taxon>Hymenoptera</taxon>
        <taxon>Apocrita</taxon>
        <taxon>Aculeata</taxon>
        <taxon>Formicoidea</taxon>
        <taxon>Formicidae</taxon>
        <taxon>Formicinae</taxon>
        <taxon>Lasius</taxon>
        <taxon>Lasius</taxon>
    </lineage>
</organism>
<dbReference type="GO" id="GO:0005769">
    <property type="term" value="C:early endosome"/>
    <property type="evidence" value="ECO:0007669"/>
    <property type="project" value="UniProtKB-SubCell"/>
</dbReference>
<dbReference type="GO" id="GO:0007034">
    <property type="term" value="P:vacuolar transport"/>
    <property type="evidence" value="ECO:0007669"/>
    <property type="project" value="TreeGrafter"/>
</dbReference>
<reference evidence="6 7" key="1">
    <citation type="submission" date="2015-04" db="EMBL/GenBank/DDBJ databases">
        <title>Lasius niger genome sequencing.</title>
        <authorList>
            <person name="Konorov E.A."/>
            <person name="Nikitin M.A."/>
            <person name="Kirill M.V."/>
            <person name="Chang P."/>
        </authorList>
    </citation>
    <scope>NUCLEOTIDE SEQUENCE [LARGE SCALE GENOMIC DNA]</scope>
    <source>
        <tissue evidence="6">Whole</tissue>
    </source>
</reference>
<dbReference type="AlphaFoldDB" id="A0A0J7L5Q3"/>
<dbReference type="PANTHER" id="PTHR13364">
    <property type="entry name" value="DEFECTIVE SPERMATOGENESIS PROTEIN 39"/>
    <property type="match status" value="1"/>
</dbReference>
<comment type="subcellular location">
    <subcellularLocation>
        <location evidence="2">Cytoplasmic vesicle</location>
    </subcellularLocation>
    <subcellularLocation>
        <location evidence="1">Early endosome</location>
    </subcellularLocation>
    <subcellularLocation>
        <location evidence="3">Late endosome</location>
    </subcellularLocation>
</comment>
<evidence type="ECO:0000256" key="3">
    <source>
        <dbReference type="ARBA" id="ARBA00004603"/>
    </source>
</evidence>
<protein>
    <submittedName>
        <fullName evidence="6">Spermatogenesis-defective protein 39-like protein</fullName>
    </submittedName>
</protein>
<dbReference type="GO" id="GO:0006886">
    <property type="term" value="P:intracellular protein transport"/>
    <property type="evidence" value="ECO:0007669"/>
    <property type="project" value="TreeGrafter"/>
</dbReference>
<sequence>MNKDAKDEDEFWFSSEKRSFCFENNEVDQLFGVSKNETEKLWAEISDRSLSESSFRSTNDLQTTKPLFSIISEKTFLCILAADKSQDVNTETAVEQPDITLRKILLGRPYSLEQYKSLASKTALLDAAILSGDGNAVLIMKNLHTIIKNTRDPNRLLQKLHNCQKAHFAMLPDCKEATFLESYIKLLEWQMAIKQKNDNEDLPLNSSIRESLHYACKHHCNTPNTFVAISPTTLSRDHDISPRLYQKVTLQVKAADGGWDDIDRLLLTKGILGNKKLQTHLYIEDILKVLYEHNAPGTILEKYLKFIDNLEKRLELAKKLSCHTIVIDIFVQQGDRMVLMDYKAKLQPQSEEYFYAESALRLPHVKWKS</sequence>
<evidence type="ECO:0000256" key="2">
    <source>
        <dbReference type="ARBA" id="ARBA00004541"/>
    </source>
</evidence>
<dbReference type="EMBL" id="LBMM01000625">
    <property type="protein sequence ID" value="KMQ97946.1"/>
    <property type="molecule type" value="Genomic_DNA"/>
</dbReference>
<proteinExistence type="predicted"/>
<keyword evidence="5" id="KW-0968">Cytoplasmic vesicle</keyword>
<dbReference type="InterPro" id="IPR040057">
    <property type="entry name" value="Spe-39"/>
</dbReference>
<accession>A0A0J7L5Q3</accession>
<dbReference type="PaxDb" id="67767-A0A0J7L5Q3"/>
<evidence type="ECO:0000313" key="6">
    <source>
        <dbReference type="EMBL" id="KMQ97946.1"/>
    </source>
</evidence>
<comment type="caution">
    <text evidence="6">The sequence shown here is derived from an EMBL/GenBank/DDBJ whole genome shotgun (WGS) entry which is preliminary data.</text>
</comment>
<keyword evidence="7" id="KW-1185">Reference proteome</keyword>
<dbReference type="Proteomes" id="UP000036403">
    <property type="component" value="Unassembled WGS sequence"/>
</dbReference>
<evidence type="ECO:0000256" key="1">
    <source>
        <dbReference type="ARBA" id="ARBA00004412"/>
    </source>
</evidence>
<keyword evidence="4" id="KW-0967">Endosome</keyword>
<dbReference type="GO" id="GO:0005770">
    <property type="term" value="C:late endosome"/>
    <property type="evidence" value="ECO:0007669"/>
    <property type="project" value="UniProtKB-SubCell"/>
</dbReference>
<evidence type="ECO:0000313" key="7">
    <source>
        <dbReference type="Proteomes" id="UP000036403"/>
    </source>
</evidence>
<gene>
    <name evidence="6" type="ORF">RF55_1708</name>
</gene>
<evidence type="ECO:0000256" key="5">
    <source>
        <dbReference type="ARBA" id="ARBA00023329"/>
    </source>
</evidence>
<evidence type="ECO:0000256" key="4">
    <source>
        <dbReference type="ARBA" id="ARBA00022753"/>
    </source>
</evidence>
<dbReference type="OrthoDB" id="9977282at2759"/>